<dbReference type="AlphaFoldDB" id="A0A3B4BS97"/>
<dbReference type="STRING" id="42514.ENSPNAP00000001381"/>
<dbReference type="PANTHER" id="PTHR46747:SF1">
    <property type="entry name" value="ALPHA-PROTEIN KINASE 1"/>
    <property type="match status" value="1"/>
</dbReference>
<proteinExistence type="predicted"/>
<dbReference type="InterPro" id="IPR011009">
    <property type="entry name" value="Kinase-like_dom_sf"/>
</dbReference>
<dbReference type="Pfam" id="PF02816">
    <property type="entry name" value="Alpha_kinase"/>
    <property type="match status" value="1"/>
</dbReference>
<evidence type="ECO:0000259" key="5">
    <source>
        <dbReference type="PROSITE" id="PS51158"/>
    </source>
</evidence>
<reference evidence="6 7" key="1">
    <citation type="submission" date="2020-10" db="EMBL/GenBank/DDBJ databases">
        <title>Pygocentrus nattereri (red-bellied piranha) genome, fPygNat1, primary haplotype.</title>
        <authorList>
            <person name="Myers G."/>
            <person name="Meyer A."/>
            <person name="Karagic N."/>
            <person name="Pippel M."/>
            <person name="Winkler S."/>
            <person name="Tracey A."/>
            <person name="Wood J."/>
            <person name="Formenti G."/>
            <person name="Howe K."/>
            <person name="Fedrigo O."/>
            <person name="Jarvis E.D."/>
        </authorList>
    </citation>
    <scope>NUCLEOTIDE SEQUENCE [LARGE SCALE GENOMIC DNA]</scope>
</reference>
<keyword evidence="2" id="KW-0808">Transferase</keyword>
<evidence type="ECO:0000313" key="7">
    <source>
        <dbReference type="Proteomes" id="UP001501920"/>
    </source>
</evidence>
<dbReference type="Proteomes" id="UP001501920">
    <property type="component" value="Chromosome 22"/>
</dbReference>
<reference evidence="6" key="2">
    <citation type="submission" date="2025-08" db="UniProtKB">
        <authorList>
            <consortium name="Ensembl"/>
        </authorList>
    </citation>
    <scope>IDENTIFICATION</scope>
</reference>
<evidence type="ECO:0000256" key="3">
    <source>
        <dbReference type="ARBA" id="ARBA00022777"/>
    </source>
</evidence>
<dbReference type="OrthoDB" id="301415at2759"/>
<dbReference type="InterPro" id="IPR043529">
    <property type="entry name" value="ALPK1"/>
</dbReference>
<accession>A0A3B4BS97</accession>
<dbReference type="OMA" id="KCNEICH"/>
<reference evidence="6" key="3">
    <citation type="submission" date="2025-09" db="UniProtKB">
        <authorList>
            <consortium name="Ensembl"/>
        </authorList>
    </citation>
    <scope>IDENTIFICATION</scope>
</reference>
<evidence type="ECO:0000313" key="6">
    <source>
        <dbReference type="Ensembl" id="ENSPNAP00000001381.2"/>
    </source>
</evidence>
<dbReference type="GO" id="GO:0004674">
    <property type="term" value="F:protein serine/threonine kinase activity"/>
    <property type="evidence" value="ECO:0007669"/>
    <property type="project" value="UniProtKB-KW"/>
</dbReference>
<sequence>MSTPELTTVLEECLRLAGTVPTLDKETFKSTRGLLSAELNSLLQEAMDMKWPFVEEKWQYKRSVESEDKVNTIDLIKQHLPQLIAFLKACISAAEPLWAMSVVFLMDRFLYLIDSSHTLLKIAKALHRRYPETPVAPQIVIRQARIYLNTGKLQKAEYILSSLISNCGATGCWKYHRDSDRILVQAVSVQVRGQVLQKLGLWLEAAELIWASLIGFYILPLPDKKGIGTSLGLLASVLISMNDEDFATFQTRPHINLYCYFVTQGTCLLSYSFSKNCPAAEKPHYLTLAKEAFENGLLTKAETDAVTSQQELHTLIKAAYCLAITNKWMFGLAKEVTMAIQSCQEANALLYFYCFKDDSNKGAVSSEVMAKVQRIKSLLKVKAFVSSDPCSFIPDSYRAMKDKPVAFTLGDFTKMMEGFQKHHKSVCEAFKASEQKGRRSGQGAAHANCITAFQTTLTESFTTECTSTSLQADANKDIMDSNKPRGPSVEVFQKEILDATLDFDEYHPDHCSSRGSKLGENSKEGVKSEAQGARTSQGSSSLGSSWINMPDSEASSVLVDPFCCTEAEDDVYDEKIGHGASAEAVRNNVTGCSGANAADASDRIGDNHQTGMLALLQSAGVLDKGGNTQQQSKQDLSTTLESEDGDQILSKIDVNGTGKGKERRMTSGSLNSSLGSSWQSISFSKSLPTGEFAEILKDKSIIDQKCETVTSEDSPDSPFELINLNSALVLKYSKATDRWTGCETSVYVGELLEVAVKGGQRQAFRIQYLHQEQMLGSYVGKEYLRERKAHAHLADVERQMTAQYYVMEFNKCLYESNITTQIFYIPSELLLILEDDCIVACISVEPYMLGEFVKLTNNRTKRNERYSTTKYGIAFGHFTFEFSKRKEVVVDLQGWVTANGKGLVYLTDPQIHSIIKPKSPSNFHKIGIMEFLQEQHGEDCSPICRTALNNLKQRSTLKQ</sequence>
<dbReference type="PROSITE" id="PS51158">
    <property type="entry name" value="ALPHA_KINASE"/>
    <property type="match status" value="1"/>
</dbReference>
<dbReference type="Gene3D" id="3.20.200.10">
    <property type="entry name" value="MHCK/EF2 kinase"/>
    <property type="match status" value="1"/>
</dbReference>
<keyword evidence="1" id="KW-0723">Serine/threonine-protein kinase</keyword>
<feature type="compositionally biased region" description="Low complexity" evidence="4">
    <location>
        <begin position="536"/>
        <end position="545"/>
    </location>
</feature>
<dbReference type="Ensembl" id="ENSPNAT00000012252.2">
    <property type="protein sequence ID" value="ENSPNAP00000001381.2"/>
    <property type="gene ID" value="ENSPNAG00000008132.2"/>
</dbReference>
<dbReference type="GO" id="GO:0005524">
    <property type="term" value="F:ATP binding"/>
    <property type="evidence" value="ECO:0007669"/>
    <property type="project" value="InterPro"/>
</dbReference>
<dbReference type="GO" id="GO:0045087">
    <property type="term" value="P:innate immune response"/>
    <property type="evidence" value="ECO:0007669"/>
    <property type="project" value="TreeGrafter"/>
</dbReference>
<evidence type="ECO:0000256" key="1">
    <source>
        <dbReference type="ARBA" id="ARBA00022527"/>
    </source>
</evidence>
<organism evidence="6 7">
    <name type="scientific">Pygocentrus nattereri</name>
    <name type="common">Red-bellied piranha</name>
    <dbReference type="NCBI Taxonomy" id="42514"/>
    <lineage>
        <taxon>Eukaryota</taxon>
        <taxon>Metazoa</taxon>
        <taxon>Chordata</taxon>
        <taxon>Craniata</taxon>
        <taxon>Vertebrata</taxon>
        <taxon>Euteleostomi</taxon>
        <taxon>Actinopterygii</taxon>
        <taxon>Neopterygii</taxon>
        <taxon>Teleostei</taxon>
        <taxon>Ostariophysi</taxon>
        <taxon>Characiformes</taxon>
        <taxon>Characoidei</taxon>
        <taxon>Pygocentrus</taxon>
    </lineage>
</organism>
<gene>
    <name evidence="6" type="primary">ALPK1</name>
</gene>
<dbReference type="GeneTree" id="ENSGT00940000159753"/>
<dbReference type="InterPro" id="IPR004166">
    <property type="entry name" value="a-kinase_dom"/>
</dbReference>
<dbReference type="SMART" id="SM00811">
    <property type="entry name" value="Alpha_kinase"/>
    <property type="match status" value="1"/>
</dbReference>
<feature type="domain" description="Alpha-type protein kinase" evidence="5">
    <location>
        <begin position="731"/>
        <end position="956"/>
    </location>
</feature>
<keyword evidence="7" id="KW-1185">Reference proteome</keyword>
<dbReference type="GO" id="GO:0005929">
    <property type="term" value="C:cilium"/>
    <property type="evidence" value="ECO:0007669"/>
    <property type="project" value="TreeGrafter"/>
</dbReference>
<dbReference type="GO" id="GO:0002753">
    <property type="term" value="P:cytoplasmic pattern recognition receptor signaling pathway"/>
    <property type="evidence" value="ECO:0007669"/>
    <property type="project" value="TreeGrafter"/>
</dbReference>
<dbReference type="SUPFAM" id="SSF56112">
    <property type="entry name" value="Protein kinase-like (PK-like)"/>
    <property type="match status" value="1"/>
</dbReference>
<feature type="region of interest" description="Disordered" evidence="4">
    <location>
        <begin position="510"/>
        <end position="546"/>
    </location>
</feature>
<evidence type="ECO:0000256" key="4">
    <source>
        <dbReference type="SAM" id="MobiDB-lite"/>
    </source>
</evidence>
<keyword evidence="3" id="KW-0418">Kinase</keyword>
<dbReference type="PANTHER" id="PTHR46747">
    <property type="entry name" value="ALPHA-PROTEIN KINASE 1"/>
    <property type="match status" value="1"/>
</dbReference>
<dbReference type="GO" id="GO:0048029">
    <property type="term" value="F:monosaccharide binding"/>
    <property type="evidence" value="ECO:0007669"/>
    <property type="project" value="TreeGrafter"/>
</dbReference>
<name>A0A3B4BS97_PYGNA</name>
<feature type="compositionally biased region" description="Low complexity" evidence="4">
    <location>
        <begin position="667"/>
        <end position="676"/>
    </location>
</feature>
<feature type="region of interest" description="Disordered" evidence="4">
    <location>
        <begin position="653"/>
        <end position="676"/>
    </location>
</feature>
<protein>
    <recommendedName>
        <fullName evidence="5">Alpha-type protein kinase domain-containing protein</fullName>
    </recommendedName>
</protein>
<evidence type="ECO:0000256" key="2">
    <source>
        <dbReference type="ARBA" id="ARBA00022679"/>
    </source>
</evidence>